<feature type="chain" id="PRO_5022937807" description="Fib-L" evidence="1">
    <location>
        <begin position="17"/>
        <end position="262"/>
    </location>
</feature>
<reference evidence="2 3" key="1">
    <citation type="submission" date="2019-09" db="EMBL/GenBank/DDBJ databases">
        <title>Chitinophaga ginsengihumi sp. nov., isolated from soil of ginseng rhizosphere.</title>
        <authorList>
            <person name="Lee J."/>
        </authorList>
    </citation>
    <scope>NUCLEOTIDE SEQUENCE [LARGE SCALE GENOMIC DNA]</scope>
    <source>
        <strain evidence="2 3">BN140078</strain>
    </source>
</reference>
<dbReference type="PIRSF" id="PIRSF005765">
    <property type="entry name" value="L-fibroin"/>
    <property type="match status" value="1"/>
</dbReference>
<gene>
    <name evidence="2" type="ORF">F0L74_32735</name>
</gene>
<accession>A0A5B2VHG3</accession>
<evidence type="ECO:0008006" key="4">
    <source>
        <dbReference type="Google" id="ProtNLM"/>
    </source>
</evidence>
<dbReference type="Pfam" id="PF05849">
    <property type="entry name" value="L-fibroin"/>
    <property type="match status" value="1"/>
</dbReference>
<feature type="signal peptide" evidence="1">
    <location>
        <begin position="1"/>
        <end position="16"/>
    </location>
</feature>
<proteinExistence type="predicted"/>
<sequence length="262" mass="27669">MKPIFLVLLVATSAYAAPSVTINQYSDNEIPRDIDDGKASSVISRAWDYVDDTDKSIAILNVQEILKDMASQGDYASQASAVAQTAGIIAHLSAGIPGDACAAANVINSYTDGVRSGNFAGFRQSLGPFFGHVGQNLNLINQLVINPGQLRYSVGPALGCAGGGRIYDFEAAWDAILASSDSSFLNEEYCIVKRLYNSRNSQSNNIAAYITAHLLPPVAQVFHQSAGSITDLLRGVGNGNDATGLVANAQRYIAQAASQVHV</sequence>
<dbReference type="AlphaFoldDB" id="A0A5B2VHG3"/>
<evidence type="ECO:0000256" key="1">
    <source>
        <dbReference type="SAM" id="SignalP"/>
    </source>
</evidence>
<keyword evidence="1" id="KW-0732">Signal</keyword>
<reference evidence="2 3" key="2">
    <citation type="submission" date="2019-09" db="EMBL/GenBank/DDBJ databases">
        <authorList>
            <person name="Jin C."/>
        </authorList>
    </citation>
    <scope>NUCLEOTIDE SEQUENCE [LARGE SCALE GENOMIC DNA]</scope>
    <source>
        <strain evidence="2 3">BN140078</strain>
    </source>
</reference>
<keyword evidence="3" id="KW-1185">Reference proteome</keyword>
<organism evidence="2 3">
    <name type="scientific">Chitinophaga agrisoli</name>
    <dbReference type="NCBI Taxonomy" id="2607653"/>
    <lineage>
        <taxon>Bacteria</taxon>
        <taxon>Pseudomonadati</taxon>
        <taxon>Bacteroidota</taxon>
        <taxon>Chitinophagia</taxon>
        <taxon>Chitinophagales</taxon>
        <taxon>Chitinophagaceae</taxon>
        <taxon>Chitinophaga</taxon>
    </lineage>
</organism>
<protein>
    <recommendedName>
        <fullName evidence="4">Fib-L</fullName>
    </recommendedName>
</protein>
<dbReference type="GO" id="GO:0005576">
    <property type="term" value="C:extracellular region"/>
    <property type="evidence" value="ECO:0007669"/>
    <property type="project" value="InterPro"/>
</dbReference>
<comment type="caution">
    <text evidence="2">The sequence shown here is derived from an EMBL/GenBank/DDBJ whole genome shotgun (WGS) entry which is preliminary data.</text>
</comment>
<name>A0A5B2VHG3_9BACT</name>
<dbReference type="Proteomes" id="UP000324611">
    <property type="component" value="Unassembled WGS sequence"/>
</dbReference>
<dbReference type="InterPro" id="IPR008660">
    <property type="entry name" value="L-fibroin"/>
</dbReference>
<evidence type="ECO:0000313" key="3">
    <source>
        <dbReference type="Proteomes" id="UP000324611"/>
    </source>
</evidence>
<dbReference type="EMBL" id="VUOC01000012">
    <property type="protein sequence ID" value="KAA2237617.1"/>
    <property type="molecule type" value="Genomic_DNA"/>
</dbReference>
<evidence type="ECO:0000313" key="2">
    <source>
        <dbReference type="EMBL" id="KAA2237617.1"/>
    </source>
</evidence>